<evidence type="ECO:0000313" key="3">
    <source>
        <dbReference type="EMBL" id="SHJ00354.1"/>
    </source>
</evidence>
<dbReference type="GO" id="GO:0003677">
    <property type="term" value="F:DNA binding"/>
    <property type="evidence" value="ECO:0007669"/>
    <property type="project" value="UniProtKB-KW"/>
</dbReference>
<gene>
    <name evidence="3" type="ORF">SAMN05216246_108106</name>
</gene>
<dbReference type="PANTHER" id="PTHR33164:SF43">
    <property type="entry name" value="HTH-TYPE TRANSCRIPTIONAL REPRESSOR YETL"/>
    <property type="match status" value="1"/>
</dbReference>
<dbReference type="Gene3D" id="1.10.10.10">
    <property type="entry name" value="Winged helix-like DNA-binding domain superfamily/Winged helix DNA-binding domain"/>
    <property type="match status" value="1"/>
</dbReference>
<keyword evidence="4" id="KW-1185">Reference proteome</keyword>
<keyword evidence="3" id="KW-0238">DNA-binding</keyword>
<feature type="region of interest" description="Disordered" evidence="1">
    <location>
        <begin position="225"/>
        <end position="273"/>
    </location>
</feature>
<dbReference type="PANTHER" id="PTHR33164">
    <property type="entry name" value="TRANSCRIPTIONAL REGULATOR, MARR FAMILY"/>
    <property type="match status" value="1"/>
</dbReference>
<dbReference type="PROSITE" id="PS50995">
    <property type="entry name" value="HTH_MARR_2"/>
    <property type="match status" value="1"/>
</dbReference>
<dbReference type="InterPro" id="IPR036390">
    <property type="entry name" value="WH_DNA-bd_sf"/>
</dbReference>
<dbReference type="InterPro" id="IPR036388">
    <property type="entry name" value="WH-like_DNA-bd_sf"/>
</dbReference>
<accession>A0ABY1IDC6</accession>
<evidence type="ECO:0000256" key="1">
    <source>
        <dbReference type="SAM" id="MobiDB-lite"/>
    </source>
</evidence>
<sequence length="273" mass="28730">MTSAKNSPENEPFEEPMRAPEGADAAEPRDLAGAEDGSGIDGGVDDGGAHAALHRRFRALVRLMGCDRAARRAEHGPAGDPSRGQGRVLAALRMQSPIATKDLAFLLGIRQQSLNEVLGRLQGAGLIERAPSQEDRRVMLVHLTGAGRAAGPAAPADCPFAVLDEEEAARLVELLDKVIAPLSQRLGEHGASDEEMESMRERLGEERFAHVMRMREHGLGLTGPRGCGGHGGHGGHDGHDGHCHGGHGPHGGPRGAGHHHGVGHGRRRGDPMA</sequence>
<dbReference type="EMBL" id="FQYL01000008">
    <property type="protein sequence ID" value="SHJ00354.1"/>
    <property type="molecule type" value="Genomic_DNA"/>
</dbReference>
<feature type="compositionally biased region" description="Gly residues" evidence="1">
    <location>
        <begin position="246"/>
        <end position="255"/>
    </location>
</feature>
<reference evidence="3 4" key="1">
    <citation type="submission" date="2016-11" db="EMBL/GenBank/DDBJ databases">
        <authorList>
            <person name="Varghese N."/>
            <person name="Submissions S."/>
        </authorList>
    </citation>
    <scope>NUCLEOTIDE SEQUENCE [LARGE SCALE GENOMIC DNA]</scope>
    <source>
        <strain evidence="3 4">PA</strain>
    </source>
</reference>
<proteinExistence type="predicted"/>
<feature type="compositionally biased region" description="Basic and acidic residues" evidence="1">
    <location>
        <begin position="234"/>
        <end position="243"/>
    </location>
</feature>
<name>A0ABY1IDC6_9ACTO</name>
<dbReference type="InterPro" id="IPR000835">
    <property type="entry name" value="HTH_MarR-typ"/>
</dbReference>
<organism evidence="3 4">
    <name type="scientific">Actinomyces denticolens</name>
    <dbReference type="NCBI Taxonomy" id="52767"/>
    <lineage>
        <taxon>Bacteria</taxon>
        <taxon>Bacillati</taxon>
        <taxon>Actinomycetota</taxon>
        <taxon>Actinomycetes</taxon>
        <taxon>Actinomycetales</taxon>
        <taxon>Actinomycetaceae</taxon>
        <taxon>Actinomyces</taxon>
    </lineage>
</organism>
<feature type="compositionally biased region" description="Basic residues" evidence="1">
    <location>
        <begin position="256"/>
        <end position="267"/>
    </location>
</feature>
<evidence type="ECO:0000313" key="4">
    <source>
        <dbReference type="Proteomes" id="UP000184390"/>
    </source>
</evidence>
<feature type="domain" description="HTH marR-type" evidence="2">
    <location>
        <begin position="50"/>
        <end position="180"/>
    </location>
</feature>
<dbReference type="SUPFAM" id="SSF46785">
    <property type="entry name" value="Winged helix' DNA-binding domain"/>
    <property type="match status" value="1"/>
</dbReference>
<comment type="caution">
    <text evidence="3">The sequence shown here is derived from an EMBL/GenBank/DDBJ whole genome shotgun (WGS) entry which is preliminary data.</text>
</comment>
<protein>
    <submittedName>
        <fullName evidence="3">DNA-binding transcriptional regulator, MarR family</fullName>
    </submittedName>
</protein>
<dbReference type="RefSeq" id="WP_073453288.1">
    <property type="nucleotide sequence ID" value="NZ_FQYL01000008.1"/>
</dbReference>
<feature type="region of interest" description="Disordered" evidence="1">
    <location>
        <begin position="1"/>
        <end position="45"/>
    </location>
</feature>
<dbReference type="InterPro" id="IPR039422">
    <property type="entry name" value="MarR/SlyA-like"/>
</dbReference>
<evidence type="ECO:0000259" key="2">
    <source>
        <dbReference type="PROSITE" id="PS50995"/>
    </source>
</evidence>
<dbReference type="Proteomes" id="UP000184390">
    <property type="component" value="Unassembled WGS sequence"/>
</dbReference>
<dbReference type="SMART" id="SM00347">
    <property type="entry name" value="HTH_MARR"/>
    <property type="match status" value="1"/>
</dbReference>
<dbReference type="Pfam" id="PF12802">
    <property type="entry name" value="MarR_2"/>
    <property type="match status" value="1"/>
</dbReference>